<dbReference type="Pfam" id="PF03358">
    <property type="entry name" value="FMN_red"/>
    <property type="match status" value="1"/>
</dbReference>
<gene>
    <name evidence="3" type="ORF">SYNPS1DRAFT_3673</name>
</gene>
<dbReference type="GO" id="GO:0010181">
    <property type="term" value="F:FMN binding"/>
    <property type="evidence" value="ECO:0007669"/>
    <property type="project" value="InterPro"/>
</dbReference>
<dbReference type="GO" id="GO:0016020">
    <property type="term" value="C:membrane"/>
    <property type="evidence" value="ECO:0007669"/>
    <property type="project" value="TreeGrafter"/>
</dbReference>
<name>A0A4P9Z3H3_9FUNG</name>
<dbReference type="PANTHER" id="PTHR30546">
    <property type="entry name" value="FLAVODOXIN-RELATED PROTEIN WRBA-RELATED"/>
    <property type="match status" value="1"/>
</dbReference>
<dbReference type="SUPFAM" id="SSF52218">
    <property type="entry name" value="Flavoproteins"/>
    <property type="match status" value="1"/>
</dbReference>
<evidence type="ECO:0000259" key="2">
    <source>
        <dbReference type="PROSITE" id="PS50902"/>
    </source>
</evidence>
<keyword evidence="4" id="KW-1185">Reference proteome</keyword>
<dbReference type="OrthoDB" id="504689at2759"/>
<dbReference type="GO" id="GO:0003955">
    <property type="term" value="F:NAD(P)H dehydrogenase (quinone) activity"/>
    <property type="evidence" value="ECO:0007669"/>
    <property type="project" value="InterPro"/>
</dbReference>
<dbReference type="InterPro" id="IPR029039">
    <property type="entry name" value="Flavoprotein-like_sf"/>
</dbReference>
<comment type="similarity">
    <text evidence="1">Belongs to the WrbA family.</text>
</comment>
<dbReference type="NCBIfam" id="NF002999">
    <property type="entry name" value="PRK03767.1"/>
    <property type="match status" value="1"/>
</dbReference>
<feature type="non-terminal residue" evidence="3">
    <location>
        <position position="1"/>
    </location>
</feature>
<dbReference type="InterPro" id="IPR005025">
    <property type="entry name" value="FMN_Rdtase-like_dom"/>
</dbReference>
<dbReference type="NCBIfam" id="TIGR01755">
    <property type="entry name" value="flav_wrbA"/>
    <property type="match status" value="1"/>
</dbReference>
<evidence type="ECO:0000256" key="1">
    <source>
        <dbReference type="ARBA" id="ARBA00006961"/>
    </source>
</evidence>
<protein>
    <submittedName>
        <fullName evidence="3">NAD(P)H:quinone oxidoreductase, type IV</fullName>
    </submittedName>
</protein>
<proteinExistence type="inferred from homology"/>
<evidence type="ECO:0000313" key="4">
    <source>
        <dbReference type="Proteomes" id="UP000278143"/>
    </source>
</evidence>
<reference evidence="4" key="1">
    <citation type="journal article" date="2018" name="Nat. Microbiol.">
        <title>Leveraging single-cell genomics to expand the fungal tree of life.</title>
        <authorList>
            <person name="Ahrendt S.R."/>
            <person name="Quandt C.A."/>
            <person name="Ciobanu D."/>
            <person name="Clum A."/>
            <person name="Salamov A."/>
            <person name="Andreopoulos B."/>
            <person name="Cheng J.F."/>
            <person name="Woyke T."/>
            <person name="Pelin A."/>
            <person name="Henrissat B."/>
            <person name="Reynolds N.K."/>
            <person name="Benny G.L."/>
            <person name="Smith M.E."/>
            <person name="James T.Y."/>
            <person name="Grigoriev I.V."/>
        </authorList>
    </citation>
    <scope>NUCLEOTIDE SEQUENCE [LARGE SCALE GENOMIC DNA]</scope>
    <source>
        <strain evidence="4">Benny S71-1</strain>
    </source>
</reference>
<dbReference type="Gene3D" id="3.40.50.360">
    <property type="match status" value="1"/>
</dbReference>
<dbReference type="AlphaFoldDB" id="A0A4P9Z3H3"/>
<dbReference type="Proteomes" id="UP000278143">
    <property type="component" value="Unassembled WGS sequence"/>
</dbReference>
<accession>A0A4P9Z3H3</accession>
<dbReference type="PROSITE" id="PS50902">
    <property type="entry name" value="FLAVODOXIN_LIKE"/>
    <property type="match status" value="1"/>
</dbReference>
<dbReference type="PANTHER" id="PTHR30546:SF23">
    <property type="entry name" value="FLAVOPROTEIN-LIKE PROTEIN YCP4-RELATED"/>
    <property type="match status" value="1"/>
</dbReference>
<dbReference type="EMBL" id="KZ989268">
    <property type="protein sequence ID" value="RKP27107.1"/>
    <property type="molecule type" value="Genomic_DNA"/>
</dbReference>
<feature type="non-terminal residue" evidence="3">
    <location>
        <position position="201"/>
    </location>
</feature>
<dbReference type="InterPro" id="IPR010089">
    <property type="entry name" value="Flavoprotein_WrbA-like"/>
</dbReference>
<evidence type="ECO:0000313" key="3">
    <source>
        <dbReference type="EMBL" id="RKP27107.1"/>
    </source>
</evidence>
<feature type="domain" description="Flavodoxin-like" evidence="2">
    <location>
        <begin position="1"/>
        <end position="201"/>
    </location>
</feature>
<dbReference type="FunFam" id="3.40.50.360:FF:000001">
    <property type="entry name" value="NAD(P)H dehydrogenase (Quinone) FQR1-like"/>
    <property type="match status" value="1"/>
</dbReference>
<sequence>IYIILYSMYHHVYKIAQKIEEGVKRVPNVEVKMFRVEETLSDEVLELLHAKPPPDLPVIKSSDLPKADGFLFGTPTRYGIMSGPMKAFWDTTGGLWMKGALQNKMAGVFFSTGSQHGGQETTALTFLTTFAHQGIIFVPLGKRHCHWHWHCGLDQIVGGSYYGAGTIAGADGSREPSVIEYDMALTHGEHFATVVSDYMAG</sequence>
<dbReference type="InterPro" id="IPR008254">
    <property type="entry name" value="Flavodoxin/NO_synth"/>
</dbReference>
<organism evidence="3 4">
    <name type="scientific">Syncephalis pseudoplumigaleata</name>
    <dbReference type="NCBI Taxonomy" id="1712513"/>
    <lineage>
        <taxon>Eukaryota</taxon>
        <taxon>Fungi</taxon>
        <taxon>Fungi incertae sedis</taxon>
        <taxon>Zoopagomycota</taxon>
        <taxon>Zoopagomycotina</taxon>
        <taxon>Zoopagomycetes</taxon>
        <taxon>Zoopagales</taxon>
        <taxon>Piptocephalidaceae</taxon>
        <taxon>Syncephalis</taxon>
    </lineage>
</organism>